<dbReference type="GO" id="GO:0050661">
    <property type="term" value="F:NADP binding"/>
    <property type="evidence" value="ECO:0007669"/>
    <property type="project" value="InterPro"/>
</dbReference>
<evidence type="ECO:0000256" key="6">
    <source>
        <dbReference type="ARBA" id="ARBA00023002"/>
    </source>
</evidence>
<comment type="cofactor">
    <cofactor evidence="1">
        <name>FAD</name>
        <dbReference type="ChEBI" id="CHEBI:57692"/>
    </cofactor>
</comment>
<comment type="caution">
    <text evidence="8">The sequence shown here is derived from an EMBL/GenBank/DDBJ whole genome shotgun (WGS) entry which is preliminary data.</text>
</comment>
<keyword evidence="6" id="KW-0560">Oxidoreductase</keyword>
<keyword evidence="7" id="KW-0503">Monooxygenase</keyword>
<keyword evidence="5" id="KW-0521">NADP</keyword>
<dbReference type="InterPro" id="IPR020946">
    <property type="entry name" value="Flavin_mOase-like"/>
</dbReference>
<evidence type="ECO:0000313" key="9">
    <source>
        <dbReference type="Proteomes" id="UP001175261"/>
    </source>
</evidence>
<proteinExistence type="inferred from homology"/>
<evidence type="ECO:0000313" key="8">
    <source>
        <dbReference type="EMBL" id="KAK0392365.1"/>
    </source>
</evidence>
<evidence type="ECO:0000256" key="2">
    <source>
        <dbReference type="ARBA" id="ARBA00009183"/>
    </source>
</evidence>
<dbReference type="Gene3D" id="3.50.50.60">
    <property type="entry name" value="FAD/NAD(P)-binding domain"/>
    <property type="match status" value="2"/>
</dbReference>
<dbReference type="InterPro" id="IPR050346">
    <property type="entry name" value="FMO-like"/>
</dbReference>
<dbReference type="PRINTS" id="PR00419">
    <property type="entry name" value="ADXRDTASE"/>
</dbReference>
<evidence type="ECO:0000256" key="1">
    <source>
        <dbReference type="ARBA" id="ARBA00001974"/>
    </source>
</evidence>
<evidence type="ECO:0000256" key="5">
    <source>
        <dbReference type="ARBA" id="ARBA00022857"/>
    </source>
</evidence>
<dbReference type="PANTHER" id="PTHR23023">
    <property type="entry name" value="DIMETHYLANILINE MONOOXYGENASE"/>
    <property type="match status" value="1"/>
</dbReference>
<name>A0AA39GRR0_SARSR</name>
<protein>
    <recommendedName>
        <fullName evidence="10">Thiol-specific monooxygenase</fullName>
    </recommendedName>
</protein>
<evidence type="ECO:0000256" key="7">
    <source>
        <dbReference type="ARBA" id="ARBA00023033"/>
    </source>
</evidence>
<dbReference type="Proteomes" id="UP001175261">
    <property type="component" value="Unassembled WGS sequence"/>
</dbReference>
<accession>A0AA39GRR0</accession>
<keyword evidence="4" id="KW-0274">FAD</keyword>
<evidence type="ECO:0008006" key="10">
    <source>
        <dbReference type="Google" id="ProtNLM"/>
    </source>
</evidence>
<dbReference type="GO" id="GO:0004499">
    <property type="term" value="F:N,N-dimethylaniline monooxygenase activity"/>
    <property type="evidence" value="ECO:0007669"/>
    <property type="project" value="InterPro"/>
</dbReference>
<dbReference type="FunFam" id="3.50.50.60:FF:000138">
    <property type="entry name" value="Flavin-containing monooxygenase"/>
    <property type="match status" value="1"/>
</dbReference>
<dbReference type="SUPFAM" id="SSF51905">
    <property type="entry name" value="FAD/NAD(P)-binding domain"/>
    <property type="match status" value="2"/>
</dbReference>
<keyword evidence="3" id="KW-0285">Flavoprotein</keyword>
<dbReference type="InterPro" id="IPR036188">
    <property type="entry name" value="FAD/NAD-bd_sf"/>
</dbReference>
<dbReference type="GO" id="GO:0050660">
    <property type="term" value="F:flavin adenine dinucleotide binding"/>
    <property type="evidence" value="ECO:0007669"/>
    <property type="project" value="InterPro"/>
</dbReference>
<reference evidence="8" key="1">
    <citation type="submission" date="2022-10" db="EMBL/GenBank/DDBJ databases">
        <title>Determination and structural analysis of whole genome sequence of Sarocladium strictum F4-1.</title>
        <authorList>
            <person name="Hu L."/>
            <person name="Jiang Y."/>
        </authorList>
    </citation>
    <scope>NUCLEOTIDE SEQUENCE</scope>
    <source>
        <strain evidence="8">F4-1</strain>
    </source>
</reference>
<organism evidence="8 9">
    <name type="scientific">Sarocladium strictum</name>
    <name type="common">Black bundle disease fungus</name>
    <name type="synonym">Acremonium strictum</name>
    <dbReference type="NCBI Taxonomy" id="5046"/>
    <lineage>
        <taxon>Eukaryota</taxon>
        <taxon>Fungi</taxon>
        <taxon>Dikarya</taxon>
        <taxon>Ascomycota</taxon>
        <taxon>Pezizomycotina</taxon>
        <taxon>Sordariomycetes</taxon>
        <taxon>Hypocreomycetidae</taxon>
        <taxon>Hypocreales</taxon>
        <taxon>Sarocladiaceae</taxon>
        <taxon>Sarocladium</taxon>
    </lineage>
</organism>
<evidence type="ECO:0000256" key="3">
    <source>
        <dbReference type="ARBA" id="ARBA00022630"/>
    </source>
</evidence>
<keyword evidence="9" id="KW-1185">Reference proteome</keyword>
<dbReference type="EMBL" id="JAPDFR010000001">
    <property type="protein sequence ID" value="KAK0392365.1"/>
    <property type="molecule type" value="Genomic_DNA"/>
</dbReference>
<dbReference type="Pfam" id="PF13450">
    <property type="entry name" value="NAD_binding_8"/>
    <property type="match status" value="1"/>
</dbReference>
<gene>
    <name evidence="8" type="ORF">NLU13_1860</name>
</gene>
<sequence length="478" mass="53403">MGSVESPRFDVKKVAVIGAGPCGLAAAKYLRDQGAFDCIDLFEQQPEVGGIWYFSEVTSKDCPAPQEDPFYPPDPPVQLREDEPPIFPSALYDNLCANIPGTLMGFSDHGFPKDALLFPHRKTIQETLVAYAKDVRHLIKFSYQVTEVTRQPENGRDKWLLRAQSTTGTNSLSGVYDAVVVANGHYTVPNIPAIKGMAEFQAAHPHVISHSKNYRRPDIFAGKKVIVVGNGPSGVDIGAQVNAVCKRPALLSVRSPTTPALLEHTGCEEVAEIEELLPEERGIRLVDGRVETGIDAIIFCTGFMFSYPFLPDLQHRLITHGKGVHGLYKHFICIEHPTLMFPCLNMKAIPWPVAEGQAAVFSALWSNQLDLPPVEEMRKWSEELEKDKGTALHIFERLADGHFINELHDWAQQARQKGKPPPRWGEELTWQRSIFAEAKLRFELQGRTAKTLEDIGFKYEQGAYYKSLQEAEEKAQEG</sequence>
<dbReference type="Pfam" id="PF00743">
    <property type="entry name" value="FMO-like"/>
    <property type="match status" value="2"/>
</dbReference>
<evidence type="ECO:0000256" key="4">
    <source>
        <dbReference type="ARBA" id="ARBA00022827"/>
    </source>
</evidence>
<comment type="similarity">
    <text evidence="2">Belongs to the FMO family.</text>
</comment>
<dbReference type="AlphaFoldDB" id="A0AA39GRR0"/>